<reference evidence="1" key="1">
    <citation type="submission" date="2024-03" db="EMBL/GenBank/DDBJ databases">
        <title>Diverse circular DNA viruses in blood, oral, and fecal samples of captive lemurs.</title>
        <authorList>
            <person name="Paietta E.N."/>
            <person name="Kraberger S."/>
            <person name="Lund M.C."/>
            <person name="Custer J.M."/>
            <person name="Vargas K.M."/>
            <person name="Ehmke E.E."/>
            <person name="Yoder A.D."/>
            <person name="Varsani A."/>
        </authorList>
    </citation>
    <scope>NUCLEOTIDE SEQUENCE</scope>
    <source>
        <strain evidence="1">Duke_24FS_4</strain>
    </source>
</reference>
<name>A0AAU8AYK3_9CAUD</name>
<proteinExistence type="predicted"/>
<evidence type="ECO:0000313" key="1">
    <source>
        <dbReference type="EMBL" id="XCD05103.1"/>
    </source>
</evidence>
<organism evidence="1">
    <name type="scientific">Dulem virus 35</name>
    <dbReference type="NCBI Taxonomy" id="3145753"/>
    <lineage>
        <taxon>Viruses</taxon>
        <taxon>Duplodnaviria</taxon>
        <taxon>Heunggongvirae</taxon>
        <taxon>Uroviricota</taxon>
        <taxon>Caudoviricetes</taxon>
    </lineage>
</organism>
<sequence length="45" mass="5306">MAENETRSIREVKLTIEAIRAGLPVQVDYWDGETEEDPYVQRMCY</sequence>
<dbReference type="EMBL" id="PP511522">
    <property type="protein sequence ID" value="XCD05103.1"/>
    <property type="molecule type" value="Genomic_DNA"/>
</dbReference>
<protein>
    <submittedName>
        <fullName evidence="1">Uncharacterized protein</fullName>
    </submittedName>
</protein>
<accession>A0AAU8AYK3</accession>